<dbReference type="RefSeq" id="WP_249328814.1">
    <property type="nucleotide sequence ID" value="NZ_CP060635.1"/>
</dbReference>
<dbReference type="Pfam" id="PF19524">
    <property type="entry name" value="DUF6054"/>
    <property type="match status" value="1"/>
</dbReference>
<proteinExistence type="predicted"/>
<dbReference type="InterPro" id="IPR046117">
    <property type="entry name" value="DUF6054"/>
</dbReference>
<dbReference type="EMBL" id="CP060635">
    <property type="protein sequence ID" value="QNM08586.1"/>
    <property type="molecule type" value="Genomic_DNA"/>
</dbReference>
<evidence type="ECO:0000313" key="2">
    <source>
        <dbReference type="Proteomes" id="UP000515860"/>
    </source>
</evidence>
<dbReference type="KEGG" id="whj:H9Q79_17290"/>
<dbReference type="AlphaFoldDB" id="A0A7G9GCQ4"/>
<sequence>MAKYERIVQGDFDEILNRLDSAVLGGSISASFEDGSDYAQGDFRCAVRVYERYSYTGNNRVSMSLTLVGGNGRYYLSVITSGGSQGLFFKINTWGEEAFLETIEEVLEDF</sequence>
<keyword evidence="2" id="KW-1185">Reference proteome</keyword>
<dbReference type="Proteomes" id="UP000515860">
    <property type="component" value="Chromosome"/>
</dbReference>
<reference evidence="1 2" key="1">
    <citation type="submission" date="2020-08" db="EMBL/GenBank/DDBJ databases">
        <authorList>
            <person name="Liu C."/>
            <person name="Sun Q."/>
        </authorList>
    </citation>
    <scope>NUCLEOTIDE SEQUENCE [LARGE SCALE GENOMIC DNA]</scope>
    <source>
        <strain evidence="1 2">NSJ-29</strain>
    </source>
</reference>
<organism evidence="1 2">
    <name type="scientific">Wansuia hejianensis</name>
    <dbReference type="NCBI Taxonomy" id="2763667"/>
    <lineage>
        <taxon>Bacteria</taxon>
        <taxon>Bacillati</taxon>
        <taxon>Bacillota</taxon>
        <taxon>Clostridia</taxon>
        <taxon>Lachnospirales</taxon>
        <taxon>Lachnospiraceae</taxon>
        <taxon>Wansuia</taxon>
    </lineage>
</organism>
<evidence type="ECO:0000313" key="1">
    <source>
        <dbReference type="EMBL" id="QNM08586.1"/>
    </source>
</evidence>
<name>A0A7G9GCQ4_9FIRM</name>
<protein>
    <submittedName>
        <fullName evidence="1">Uncharacterized protein</fullName>
    </submittedName>
</protein>
<gene>
    <name evidence="1" type="ORF">H9Q79_17290</name>
</gene>
<accession>A0A7G9GCQ4</accession>